<name>A0AAN8F3H0_TRICO</name>
<keyword evidence="3" id="KW-1185">Reference proteome</keyword>
<feature type="non-terminal residue" evidence="2">
    <location>
        <position position="1"/>
    </location>
</feature>
<evidence type="ECO:0000313" key="2">
    <source>
        <dbReference type="EMBL" id="KAK5968514.1"/>
    </source>
</evidence>
<dbReference type="EMBL" id="WIXE01021290">
    <property type="protein sequence ID" value="KAK5968514.1"/>
    <property type="molecule type" value="Genomic_DNA"/>
</dbReference>
<dbReference type="Proteomes" id="UP001331761">
    <property type="component" value="Unassembled WGS sequence"/>
</dbReference>
<organism evidence="2 3">
    <name type="scientific">Trichostrongylus colubriformis</name>
    <name type="common">Black scour worm</name>
    <dbReference type="NCBI Taxonomy" id="6319"/>
    <lineage>
        <taxon>Eukaryota</taxon>
        <taxon>Metazoa</taxon>
        <taxon>Ecdysozoa</taxon>
        <taxon>Nematoda</taxon>
        <taxon>Chromadorea</taxon>
        <taxon>Rhabditida</taxon>
        <taxon>Rhabditina</taxon>
        <taxon>Rhabditomorpha</taxon>
        <taxon>Strongyloidea</taxon>
        <taxon>Trichostrongylidae</taxon>
        <taxon>Trichostrongylus</taxon>
    </lineage>
</organism>
<evidence type="ECO:0000313" key="3">
    <source>
        <dbReference type="Proteomes" id="UP001331761"/>
    </source>
</evidence>
<evidence type="ECO:0000256" key="1">
    <source>
        <dbReference type="SAM" id="MobiDB-lite"/>
    </source>
</evidence>
<proteinExistence type="predicted"/>
<feature type="region of interest" description="Disordered" evidence="1">
    <location>
        <begin position="1"/>
        <end position="29"/>
    </location>
</feature>
<dbReference type="AlphaFoldDB" id="A0AAN8F3H0"/>
<protein>
    <submittedName>
        <fullName evidence="2">Uncharacterized protein</fullName>
    </submittedName>
</protein>
<gene>
    <name evidence="2" type="ORF">GCK32_009312</name>
</gene>
<accession>A0AAN8F3H0</accession>
<comment type="caution">
    <text evidence="2">The sequence shown here is derived from an EMBL/GenBank/DDBJ whole genome shotgun (WGS) entry which is preliminary data.</text>
</comment>
<reference evidence="2 3" key="1">
    <citation type="submission" date="2019-10" db="EMBL/GenBank/DDBJ databases">
        <title>Assembly and Annotation for the nematode Trichostrongylus colubriformis.</title>
        <authorList>
            <person name="Martin J."/>
        </authorList>
    </citation>
    <scope>NUCLEOTIDE SEQUENCE [LARGE SCALE GENOMIC DNA]</scope>
    <source>
        <strain evidence="2">G859</strain>
        <tissue evidence="2">Whole worm</tissue>
    </source>
</reference>
<feature type="region of interest" description="Disordered" evidence="1">
    <location>
        <begin position="143"/>
        <end position="164"/>
    </location>
</feature>
<sequence length="259" mass="30141">HERRRRKRTFSPESRRDLEHIPDPFGREYRHAPATPLPVMSQYAFGVDENRNFVPSQYAFDYRDPHVNWNVPPTVPSPHPSHYGSRTPHYVLPNSAYDYTPYGQPYRYLPTHSDYDYTSFAQPSMQPSHYYHTPHMIPLMHPSQANPHSNPHHYHPHSYQYPPHPQPYPPPPSHQYPLWYQNAPAPMHHHHMGAPHAPPHAMFSHPYSPVRMRDFSLDSIRDLNAIPSMSAMPLHGTTSRDLLTARPLVDDEVTPAWSP</sequence>
<feature type="compositionally biased region" description="Basic and acidic residues" evidence="1">
    <location>
        <begin position="13"/>
        <end position="29"/>
    </location>
</feature>